<dbReference type="OrthoDB" id="322430at2759"/>
<dbReference type="AlphaFoldDB" id="A0A1R2B922"/>
<gene>
    <name evidence="1" type="ORF">SteCoe_28291</name>
</gene>
<evidence type="ECO:0000313" key="2">
    <source>
        <dbReference type="Proteomes" id="UP000187209"/>
    </source>
</evidence>
<name>A0A1R2B922_9CILI</name>
<dbReference type="Proteomes" id="UP000187209">
    <property type="component" value="Unassembled WGS sequence"/>
</dbReference>
<accession>A0A1R2B922</accession>
<proteinExistence type="predicted"/>
<organism evidence="1 2">
    <name type="scientific">Stentor coeruleus</name>
    <dbReference type="NCBI Taxonomy" id="5963"/>
    <lineage>
        <taxon>Eukaryota</taxon>
        <taxon>Sar</taxon>
        <taxon>Alveolata</taxon>
        <taxon>Ciliophora</taxon>
        <taxon>Postciliodesmatophora</taxon>
        <taxon>Heterotrichea</taxon>
        <taxon>Heterotrichida</taxon>
        <taxon>Stentoridae</taxon>
        <taxon>Stentor</taxon>
    </lineage>
</organism>
<evidence type="ECO:0000313" key="1">
    <source>
        <dbReference type="EMBL" id="OMJ73090.1"/>
    </source>
</evidence>
<protein>
    <submittedName>
        <fullName evidence="1">Uncharacterized protein</fullName>
    </submittedName>
</protein>
<comment type="caution">
    <text evidence="1">The sequence shown here is derived from an EMBL/GenBank/DDBJ whole genome shotgun (WGS) entry which is preliminary data.</text>
</comment>
<sequence length="229" mass="26567">MGCTSTKDDINKEEHCIILGEESLSYSTKTCKEVDNLHRKYSFTNKINTLQFSEVTKRLYLSICTSPSDKLQTFYAFFKTDDENYSLFSLLVLGLLLSGGKPTEKARILFEIEDKLNSKTLLRENVQSLVREMIKISCEYLPYLFMTNEDFKVNEDNIKEYVNKIKPNIEKSVDLMTKDFMGGDGKDIKLGDFVNNFRVEETAKLLRPHFIRKYVLQSTKTIDELIETN</sequence>
<reference evidence="1 2" key="1">
    <citation type="submission" date="2016-11" db="EMBL/GenBank/DDBJ databases">
        <title>The macronuclear genome of Stentor coeruleus: a giant cell with tiny introns.</title>
        <authorList>
            <person name="Slabodnick M."/>
            <person name="Ruby J.G."/>
            <person name="Reiff S.B."/>
            <person name="Swart E.C."/>
            <person name="Gosai S."/>
            <person name="Prabakaran S."/>
            <person name="Witkowska E."/>
            <person name="Larue G.E."/>
            <person name="Fisher S."/>
            <person name="Freeman R.M."/>
            <person name="Gunawardena J."/>
            <person name="Chu W."/>
            <person name="Stover N.A."/>
            <person name="Gregory B.D."/>
            <person name="Nowacki M."/>
            <person name="Derisi J."/>
            <person name="Roy S.W."/>
            <person name="Marshall W.F."/>
            <person name="Sood P."/>
        </authorList>
    </citation>
    <scope>NUCLEOTIDE SEQUENCE [LARGE SCALE GENOMIC DNA]</scope>
    <source>
        <strain evidence="1">WM001</strain>
    </source>
</reference>
<keyword evidence="2" id="KW-1185">Reference proteome</keyword>
<dbReference type="EMBL" id="MPUH01000847">
    <property type="protein sequence ID" value="OMJ73090.1"/>
    <property type="molecule type" value="Genomic_DNA"/>
</dbReference>